<dbReference type="PANTHER" id="PTHR30137:SF8">
    <property type="entry name" value="BLR5498 PROTEIN"/>
    <property type="match status" value="1"/>
</dbReference>
<dbReference type="AlphaFoldDB" id="X0QYC3"/>
<keyword evidence="1" id="KW-0560">Oxidoreductase</keyword>
<dbReference type="InterPro" id="IPR011251">
    <property type="entry name" value="Luciferase-like_dom"/>
</dbReference>
<name>X0QYC3_RHOWR</name>
<dbReference type="GO" id="GO:0005829">
    <property type="term" value="C:cytosol"/>
    <property type="evidence" value="ECO:0007669"/>
    <property type="project" value="TreeGrafter"/>
</dbReference>
<dbReference type="Pfam" id="PF00296">
    <property type="entry name" value="Bac_luciferase"/>
    <property type="match status" value="1"/>
</dbReference>
<dbReference type="Gene3D" id="3.20.20.30">
    <property type="entry name" value="Luciferase-like domain"/>
    <property type="match status" value="1"/>
</dbReference>
<proteinExistence type="predicted"/>
<reference evidence="4 5" key="1">
    <citation type="submission" date="2014-02" db="EMBL/GenBank/DDBJ databases">
        <title>Whole genome shotgun sequence of Rhodococcus wratislaviensis NBRC 100605.</title>
        <authorList>
            <person name="Hosoyama A."/>
            <person name="Tsuchikane K."/>
            <person name="Yoshida I."/>
            <person name="Ohji S."/>
            <person name="Ichikawa N."/>
            <person name="Yamazoe A."/>
            <person name="Fujita N."/>
        </authorList>
    </citation>
    <scope>NUCLEOTIDE SEQUENCE [LARGE SCALE GENOMIC DNA]</scope>
    <source>
        <strain evidence="4 5">NBRC 100605</strain>
    </source>
</reference>
<dbReference type="InterPro" id="IPR036661">
    <property type="entry name" value="Luciferase-like_sf"/>
</dbReference>
<keyword evidence="5" id="KW-1185">Reference proteome</keyword>
<evidence type="ECO:0000259" key="3">
    <source>
        <dbReference type="Pfam" id="PF00296"/>
    </source>
</evidence>
<dbReference type="GO" id="GO:0004497">
    <property type="term" value="F:monooxygenase activity"/>
    <property type="evidence" value="ECO:0007669"/>
    <property type="project" value="UniProtKB-KW"/>
</dbReference>
<dbReference type="Proteomes" id="UP000019491">
    <property type="component" value="Unassembled WGS sequence"/>
</dbReference>
<dbReference type="SUPFAM" id="SSF51679">
    <property type="entry name" value="Bacterial luciferase-like"/>
    <property type="match status" value="1"/>
</dbReference>
<evidence type="ECO:0000313" key="5">
    <source>
        <dbReference type="Proteomes" id="UP000019491"/>
    </source>
</evidence>
<dbReference type="EMBL" id="BAWF01000009">
    <property type="protein sequence ID" value="GAF43610.1"/>
    <property type="molecule type" value="Genomic_DNA"/>
</dbReference>
<dbReference type="GO" id="GO:0016705">
    <property type="term" value="F:oxidoreductase activity, acting on paired donors, with incorporation or reduction of molecular oxygen"/>
    <property type="evidence" value="ECO:0007669"/>
    <property type="project" value="InterPro"/>
</dbReference>
<sequence>MKGLGMPQMSFGTIFLSQPDKDRDEFPYQAIHERTTQEIIEADKAGYDFAWIAEHHAADAYGILPDPLTYIAYLATLTERIRLGAGVVILPLHNIMRLVENIAFVDILTKGRLTVGIGSGYREYEFDAFGAEFESRRAFVGEALPLMLEMFNNHQVDHKGVLLPDHKVTGEYAIFPRPIQTPHPPFWLGVSSEESIKRAAQYGLGIATSTLTPITELAEKTALFRRACEQTEAPYDQNVGRGNIDVARFVYVSDTDKKAKEESADAVVRHVHSFTGAGTSGYLGNISKTNQESYSAASYEDLNEDTIIHGSPETVIEKIQSLQDRTGATGLILHMPPYYAAEQAKASLDMFAETVIPKFR</sequence>
<protein>
    <submittedName>
        <fullName evidence="4">Putative oxidoreductase</fullName>
    </submittedName>
</protein>
<keyword evidence="2" id="KW-0503">Monooxygenase</keyword>
<dbReference type="InterPro" id="IPR050766">
    <property type="entry name" value="Bact_Lucif_Oxidored"/>
</dbReference>
<gene>
    <name evidence="4" type="ORF">RW1_009_00340</name>
</gene>
<dbReference type="PANTHER" id="PTHR30137">
    <property type="entry name" value="LUCIFERASE-LIKE MONOOXYGENASE"/>
    <property type="match status" value="1"/>
</dbReference>
<feature type="domain" description="Luciferase-like" evidence="3">
    <location>
        <begin position="35"/>
        <end position="325"/>
    </location>
</feature>
<evidence type="ECO:0000256" key="1">
    <source>
        <dbReference type="ARBA" id="ARBA00023002"/>
    </source>
</evidence>
<organism evidence="4 5">
    <name type="scientific">Rhodococcus wratislaviensis NBRC 100605</name>
    <dbReference type="NCBI Taxonomy" id="1219028"/>
    <lineage>
        <taxon>Bacteria</taxon>
        <taxon>Bacillati</taxon>
        <taxon>Actinomycetota</taxon>
        <taxon>Actinomycetes</taxon>
        <taxon>Mycobacteriales</taxon>
        <taxon>Nocardiaceae</taxon>
        <taxon>Rhodococcus</taxon>
    </lineage>
</organism>
<accession>X0QYC3</accession>
<evidence type="ECO:0000313" key="4">
    <source>
        <dbReference type="EMBL" id="GAF43610.1"/>
    </source>
</evidence>
<evidence type="ECO:0000256" key="2">
    <source>
        <dbReference type="ARBA" id="ARBA00023033"/>
    </source>
</evidence>
<comment type="caution">
    <text evidence="4">The sequence shown here is derived from an EMBL/GenBank/DDBJ whole genome shotgun (WGS) entry which is preliminary data.</text>
</comment>